<evidence type="ECO:0000313" key="6">
    <source>
        <dbReference type="EMBL" id="MDH5822843.1"/>
    </source>
</evidence>
<dbReference type="Proteomes" id="UP001156940">
    <property type="component" value="Unassembled WGS sequence"/>
</dbReference>
<feature type="domain" description="CENP-V/GFA" evidence="5">
    <location>
        <begin position="3"/>
        <end position="120"/>
    </location>
</feature>
<dbReference type="EMBL" id="JARXRM010000028">
    <property type="protein sequence ID" value="MDH5822843.1"/>
    <property type="molecule type" value="Genomic_DNA"/>
</dbReference>
<dbReference type="PANTHER" id="PTHR33337">
    <property type="entry name" value="GFA DOMAIN-CONTAINING PROTEIN"/>
    <property type="match status" value="1"/>
</dbReference>
<comment type="similarity">
    <text evidence="1">Belongs to the Gfa family.</text>
</comment>
<dbReference type="PANTHER" id="PTHR33337:SF40">
    <property type="entry name" value="CENP-V_GFA DOMAIN-CONTAINING PROTEIN-RELATED"/>
    <property type="match status" value="1"/>
</dbReference>
<accession>A0ABT6J7P4</accession>
<evidence type="ECO:0000259" key="5">
    <source>
        <dbReference type="PROSITE" id="PS51891"/>
    </source>
</evidence>
<keyword evidence="2" id="KW-0479">Metal-binding</keyword>
<sequence length="134" mass="14426">MTRTGGCKCGTVRYTIRLEPVTTRLCWCRDCQYWAAGNAAVNIVVPRAALTVEGVPSAWDSVADSGSHMRRSFCGTCGTQLFSEARENAEHMVVRVGTLDDAGGIRPESVIWTASAPPWALIDPALKAFPGQPT</sequence>
<keyword evidence="4" id="KW-0456">Lyase</keyword>
<dbReference type="SUPFAM" id="SSF51316">
    <property type="entry name" value="Mss4-like"/>
    <property type="match status" value="1"/>
</dbReference>
<dbReference type="RefSeq" id="WP_280573841.1">
    <property type="nucleotide sequence ID" value="NZ_JARXRM010000028.1"/>
</dbReference>
<reference evidence="6 7" key="1">
    <citation type="submission" date="2023-04" db="EMBL/GenBank/DDBJ databases">
        <title>Luteimonas endophyticus RD2P54.</title>
        <authorList>
            <person name="Sun J.-Q."/>
        </authorList>
    </citation>
    <scope>NUCLEOTIDE SEQUENCE [LARGE SCALE GENOMIC DNA]</scope>
    <source>
        <strain evidence="6 7">RD2P54</strain>
    </source>
</reference>
<dbReference type="Pfam" id="PF04828">
    <property type="entry name" value="GFA"/>
    <property type="match status" value="1"/>
</dbReference>
<evidence type="ECO:0000313" key="7">
    <source>
        <dbReference type="Proteomes" id="UP001156940"/>
    </source>
</evidence>
<evidence type="ECO:0000256" key="1">
    <source>
        <dbReference type="ARBA" id="ARBA00005495"/>
    </source>
</evidence>
<evidence type="ECO:0000256" key="4">
    <source>
        <dbReference type="ARBA" id="ARBA00023239"/>
    </source>
</evidence>
<dbReference type="InterPro" id="IPR006913">
    <property type="entry name" value="CENP-V/GFA"/>
</dbReference>
<proteinExistence type="inferred from homology"/>
<dbReference type="Gene3D" id="3.90.1590.10">
    <property type="entry name" value="glutathione-dependent formaldehyde- activating enzyme (gfa)"/>
    <property type="match status" value="1"/>
</dbReference>
<keyword evidence="7" id="KW-1185">Reference proteome</keyword>
<dbReference type="InterPro" id="IPR011057">
    <property type="entry name" value="Mss4-like_sf"/>
</dbReference>
<organism evidence="6 7">
    <name type="scientific">Luteimonas endophytica</name>
    <dbReference type="NCBI Taxonomy" id="3042023"/>
    <lineage>
        <taxon>Bacteria</taxon>
        <taxon>Pseudomonadati</taxon>
        <taxon>Pseudomonadota</taxon>
        <taxon>Gammaproteobacteria</taxon>
        <taxon>Lysobacterales</taxon>
        <taxon>Lysobacteraceae</taxon>
        <taxon>Luteimonas</taxon>
    </lineage>
</organism>
<evidence type="ECO:0000256" key="2">
    <source>
        <dbReference type="ARBA" id="ARBA00022723"/>
    </source>
</evidence>
<dbReference type="PROSITE" id="PS51891">
    <property type="entry name" value="CENP_V_GFA"/>
    <property type="match status" value="1"/>
</dbReference>
<protein>
    <submittedName>
        <fullName evidence="6">GFA family protein</fullName>
    </submittedName>
</protein>
<gene>
    <name evidence="6" type="ORF">QFW77_07525</name>
</gene>
<evidence type="ECO:0000256" key="3">
    <source>
        <dbReference type="ARBA" id="ARBA00022833"/>
    </source>
</evidence>
<keyword evidence="3" id="KW-0862">Zinc</keyword>
<comment type="caution">
    <text evidence="6">The sequence shown here is derived from an EMBL/GenBank/DDBJ whole genome shotgun (WGS) entry which is preliminary data.</text>
</comment>
<name>A0ABT6J7P4_9GAMM</name>